<dbReference type="RefSeq" id="WP_145369738.1">
    <property type="nucleotide sequence ID" value="NZ_CP036275.1"/>
</dbReference>
<dbReference type="GO" id="GO:0004674">
    <property type="term" value="F:protein serine/threonine kinase activity"/>
    <property type="evidence" value="ECO:0007669"/>
    <property type="project" value="UniProtKB-KW"/>
</dbReference>
<dbReference type="PROSITE" id="PS50110">
    <property type="entry name" value="RESPONSE_REGULATORY"/>
    <property type="match status" value="1"/>
</dbReference>
<feature type="domain" description="Response regulatory" evidence="3">
    <location>
        <begin position="3"/>
        <end position="118"/>
    </location>
</feature>
<proteinExistence type="predicted"/>
<dbReference type="CDD" id="cd00156">
    <property type="entry name" value="REC"/>
    <property type="match status" value="1"/>
</dbReference>
<keyword evidence="1" id="KW-0808">Transferase</keyword>
<evidence type="ECO:0000256" key="2">
    <source>
        <dbReference type="PROSITE-ProRule" id="PRU00169"/>
    </source>
</evidence>
<dbReference type="KEGG" id="mri:Mal4_27860"/>
<dbReference type="SMART" id="SM00448">
    <property type="entry name" value="REC"/>
    <property type="match status" value="1"/>
</dbReference>
<keyword evidence="1" id="KW-0418">Kinase</keyword>
<dbReference type="EMBL" id="CP036275">
    <property type="protein sequence ID" value="QDU38459.1"/>
    <property type="molecule type" value="Genomic_DNA"/>
</dbReference>
<feature type="modified residue" description="4-aspartylphosphate" evidence="2">
    <location>
        <position position="53"/>
    </location>
</feature>
<organism evidence="4 5">
    <name type="scientific">Maioricimonas rarisocia</name>
    <dbReference type="NCBI Taxonomy" id="2528026"/>
    <lineage>
        <taxon>Bacteria</taxon>
        <taxon>Pseudomonadati</taxon>
        <taxon>Planctomycetota</taxon>
        <taxon>Planctomycetia</taxon>
        <taxon>Planctomycetales</taxon>
        <taxon>Planctomycetaceae</taxon>
        <taxon>Maioricimonas</taxon>
    </lineage>
</organism>
<evidence type="ECO:0000313" key="5">
    <source>
        <dbReference type="Proteomes" id="UP000320496"/>
    </source>
</evidence>
<dbReference type="SUPFAM" id="SSF52172">
    <property type="entry name" value="CheY-like"/>
    <property type="match status" value="1"/>
</dbReference>
<gene>
    <name evidence="4" type="primary">cheY_2</name>
    <name evidence="4" type="ORF">Mal4_27860</name>
</gene>
<dbReference type="InterPro" id="IPR001789">
    <property type="entry name" value="Sig_transdc_resp-reg_receiver"/>
</dbReference>
<dbReference type="PANTHER" id="PTHR35526">
    <property type="entry name" value="ANTI-SIGMA-F FACTOR RSBW-RELATED"/>
    <property type="match status" value="1"/>
</dbReference>
<keyword evidence="2" id="KW-0597">Phosphoprotein</keyword>
<sequence>MTNLLILDACPESRHAIQQLLADEHGWCASVSAVADEALELVRQGPIDIVVADLKTIGEECGKFVRRARQASASMPLIVTSAPGCENLVVDALEAGAANYLPRHFVKDRLVQVVSSTLATSQLVRRRNKLLGTMDFSHTQFTIPNDLGMVGAIRDRLQSSMTLFGICDESEQIQVGIALDEALANAYYHGNLEVSSELKEQGDNLFEQTARERLSMAPYNRRRIFVEEYLTREEARFVIRDEGPGFDVSQLPDPRDVSNLDKRSGRGVMMMRYFMTEVSYGEKGNEVTLVKRRSEDPAESNIAECLA</sequence>
<dbReference type="Pfam" id="PF13581">
    <property type="entry name" value="HATPase_c_2"/>
    <property type="match status" value="1"/>
</dbReference>
<dbReference type="InterPro" id="IPR050267">
    <property type="entry name" value="Anti-sigma-factor_SerPK"/>
</dbReference>
<keyword evidence="5" id="KW-1185">Reference proteome</keyword>
<dbReference type="InterPro" id="IPR011006">
    <property type="entry name" value="CheY-like_superfamily"/>
</dbReference>
<dbReference type="AlphaFoldDB" id="A0A517Z7N3"/>
<dbReference type="Gene3D" id="3.40.50.2300">
    <property type="match status" value="1"/>
</dbReference>
<dbReference type="InterPro" id="IPR003594">
    <property type="entry name" value="HATPase_dom"/>
</dbReference>
<protein>
    <submittedName>
        <fullName evidence="4">Chemotaxis protein CheY</fullName>
    </submittedName>
</protein>
<dbReference type="Pfam" id="PF00072">
    <property type="entry name" value="Response_reg"/>
    <property type="match status" value="1"/>
</dbReference>
<dbReference type="Proteomes" id="UP000320496">
    <property type="component" value="Chromosome"/>
</dbReference>
<name>A0A517Z7N3_9PLAN</name>
<evidence type="ECO:0000256" key="1">
    <source>
        <dbReference type="ARBA" id="ARBA00022527"/>
    </source>
</evidence>
<dbReference type="CDD" id="cd16936">
    <property type="entry name" value="HATPase_RsbW-like"/>
    <property type="match status" value="1"/>
</dbReference>
<evidence type="ECO:0000259" key="3">
    <source>
        <dbReference type="PROSITE" id="PS50110"/>
    </source>
</evidence>
<dbReference type="PANTHER" id="PTHR35526:SF3">
    <property type="entry name" value="ANTI-SIGMA-F FACTOR RSBW"/>
    <property type="match status" value="1"/>
</dbReference>
<dbReference type="OrthoDB" id="9770645at2"/>
<dbReference type="GO" id="GO:0000160">
    <property type="term" value="P:phosphorelay signal transduction system"/>
    <property type="evidence" value="ECO:0007669"/>
    <property type="project" value="InterPro"/>
</dbReference>
<dbReference type="Gene3D" id="3.30.565.10">
    <property type="entry name" value="Histidine kinase-like ATPase, C-terminal domain"/>
    <property type="match status" value="1"/>
</dbReference>
<evidence type="ECO:0000313" key="4">
    <source>
        <dbReference type="EMBL" id="QDU38459.1"/>
    </source>
</evidence>
<keyword evidence="1" id="KW-0723">Serine/threonine-protein kinase</keyword>
<dbReference type="InterPro" id="IPR036890">
    <property type="entry name" value="HATPase_C_sf"/>
</dbReference>
<reference evidence="4 5" key="1">
    <citation type="submission" date="2019-02" db="EMBL/GenBank/DDBJ databases">
        <title>Deep-cultivation of Planctomycetes and their phenomic and genomic characterization uncovers novel biology.</title>
        <authorList>
            <person name="Wiegand S."/>
            <person name="Jogler M."/>
            <person name="Boedeker C."/>
            <person name="Pinto D."/>
            <person name="Vollmers J."/>
            <person name="Rivas-Marin E."/>
            <person name="Kohn T."/>
            <person name="Peeters S.H."/>
            <person name="Heuer A."/>
            <person name="Rast P."/>
            <person name="Oberbeckmann S."/>
            <person name="Bunk B."/>
            <person name="Jeske O."/>
            <person name="Meyerdierks A."/>
            <person name="Storesund J.E."/>
            <person name="Kallscheuer N."/>
            <person name="Luecker S."/>
            <person name="Lage O.M."/>
            <person name="Pohl T."/>
            <person name="Merkel B.J."/>
            <person name="Hornburger P."/>
            <person name="Mueller R.-W."/>
            <person name="Bruemmer F."/>
            <person name="Labrenz M."/>
            <person name="Spormann A.M."/>
            <person name="Op den Camp H."/>
            <person name="Overmann J."/>
            <person name="Amann R."/>
            <person name="Jetten M.S.M."/>
            <person name="Mascher T."/>
            <person name="Medema M.H."/>
            <person name="Devos D.P."/>
            <person name="Kaster A.-K."/>
            <person name="Ovreas L."/>
            <person name="Rohde M."/>
            <person name="Galperin M.Y."/>
            <person name="Jogler C."/>
        </authorList>
    </citation>
    <scope>NUCLEOTIDE SEQUENCE [LARGE SCALE GENOMIC DNA]</scope>
    <source>
        <strain evidence="4 5">Mal4</strain>
    </source>
</reference>
<accession>A0A517Z7N3</accession>